<dbReference type="GO" id="GO:0034237">
    <property type="term" value="F:protein kinase A regulatory subunit binding"/>
    <property type="evidence" value="ECO:0007669"/>
    <property type="project" value="TreeGrafter"/>
</dbReference>
<dbReference type="STRING" id="37546.A0A1B0FPR7"/>
<proteinExistence type="predicted"/>
<evidence type="ECO:0000256" key="1">
    <source>
        <dbReference type="SAM" id="MobiDB-lite"/>
    </source>
</evidence>
<keyword evidence="3" id="KW-1185">Reference proteome</keyword>
<feature type="region of interest" description="Disordered" evidence="1">
    <location>
        <begin position="85"/>
        <end position="107"/>
    </location>
</feature>
<evidence type="ECO:0000313" key="3">
    <source>
        <dbReference type="Proteomes" id="UP000092444"/>
    </source>
</evidence>
<feature type="region of interest" description="Disordered" evidence="1">
    <location>
        <begin position="272"/>
        <end position="301"/>
    </location>
</feature>
<dbReference type="GO" id="GO:0005952">
    <property type="term" value="C:cAMP-dependent protein kinase complex"/>
    <property type="evidence" value="ECO:0007669"/>
    <property type="project" value="TreeGrafter"/>
</dbReference>
<dbReference type="VEuPathDB" id="VectorBase:GMOY005905"/>
<dbReference type="EMBL" id="CCAG010009132">
    <property type="status" value="NOT_ANNOTATED_CDS"/>
    <property type="molecule type" value="Genomic_DNA"/>
</dbReference>
<accession>A0A1B0FPR7</accession>
<dbReference type="AlphaFoldDB" id="A0A1B0FPR7"/>
<name>A0A1B0FPR7_GLOMM</name>
<dbReference type="Pfam" id="PF14469">
    <property type="entry name" value="AKAP28"/>
    <property type="match status" value="1"/>
</dbReference>
<feature type="compositionally biased region" description="Acidic residues" evidence="1">
    <location>
        <begin position="93"/>
        <end position="107"/>
    </location>
</feature>
<protein>
    <submittedName>
        <fullName evidence="2">Uncharacterized protein</fullName>
    </submittedName>
</protein>
<dbReference type="InterPro" id="IPR025663">
    <property type="entry name" value="AKAP_28"/>
</dbReference>
<reference evidence="2" key="1">
    <citation type="submission" date="2020-05" db="UniProtKB">
        <authorList>
            <consortium name="EnsemblMetazoa"/>
        </authorList>
    </citation>
    <scope>IDENTIFICATION</scope>
    <source>
        <strain evidence="2">Yale</strain>
    </source>
</reference>
<dbReference type="Proteomes" id="UP000092444">
    <property type="component" value="Unassembled WGS sequence"/>
</dbReference>
<dbReference type="PANTHER" id="PTHR35075">
    <property type="entry name" value="A-KINASE ANCHOR PROTEIN 14"/>
    <property type="match status" value="1"/>
</dbReference>
<dbReference type="PANTHER" id="PTHR35075:SF1">
    <property type="entry name" value="A-KINASE ANCHOR PROTEIN 14"/>
    <property type="match status" value="1"/>
</dbReference>
<feature type="compositionally biased region" description="Acidic residues" evidence="1">
    <location>
        <begin position="274"/>
        <end position="287"/>
    </location>
</feature>
<evidence type="ECO:0000313" key="2">
    <source>
        <dbReference type="EnsemblMetazoa" id="GMOY005905-PA"/>
    </source>
</evidence>
<dbReference type="EnsemblMetazoa" id="GMOY005905-RA">
    <property type="protein sequence ID" value="GMOY005905-PA"/>
    <property type="gene ID" value="GMOY005905"/>
</dbReference>
<dbReference type="InterPro" id="IPR053084">
    <property type="entry name" value="AKAP"/>
</dbReference>
<organism evidence="2 3">
    <name type="scientific">Glossina morsitans morsitans</name>
    <name type="common">Savannah tsetse fly</name>
    <dbReference type="NCBI Taxonomy" id="37546"/>
    <lineage>
        <taxon>Eukaryota</taxon>
        <taxon>Metazoa</taxon>
        <taxon>Ecdysozoa</taxon>
        <taxon>Arthropoda</taxon>
        <taxon>Hexapoda</taxon>
        <taxon>Insecta</taxon>
        <taxon>Pterygota</taxon>
        <taxon>Neoptera</taxon>
        <taxon>Endopterygota</taxon>
        <taxon>Diptera</taxon>
        <taxon>Brachycera</taxon>
        <taxon>Muscomorpha</taxon>
        <taxon>Hippoboscoidea</taxon>
        <taxon>Glossinidae</taxon>
        <taxon>Glossina</taxon>
    </lineage>
</organism>
<sequence>MLSEIMERACEPLDIVKFSNLREQQKRLQEIPRDDIKHIVDAIIDRGVHLIESDVKHEFFYKNPYYIPKHADVKEKLAGKSISEQIGSSLESSSDESEEEDEEEDTFEGEWITIGNFDFVTAIRQLTAFVEKWELTPATKFVVIAQEFAEEIKPFGHRYFAEMHFSKPTPKCPNPLAVAKLNFHINVCSYLPPFYPIMITYKFEGFKTMYYAVGQRKLSSNKFQRYLIDSILHMKLAFYAELWDCRNPLKPIERPTTTIINTYYDVRGDNIYDGNDDDDDDDDDGADDGAGAGAGAYDESR</sequence>